<reference evidence="6 7" key="1">
    <citation type="journal article" date="2019" name="Nat. Ecol. Evol.">
        <title>Megaphylogeny resolves global patterns of mushroom evolution.</title>
        <authorList>
            <person name="Varga T."/>
            <person name="Krizsan K."/>
            <person name="Foldi C."/>
            <person name="Dima B."/>
            <person name="Sanchez-Garcia M."/>
            <person name="Sanchez-Ramirez S."/>
            <person name="Szollosi G.J."/>
            <person name="Szarkandi J.G."/>
            <person name="Papp V."/>
            <person name="Albert L."/>
            <person name="Andreopoulos W."/>
            <person name="Angelini C."/>
            <person name="Antonin V."/>
            <person name="Barry K.W."/>
            <person name="Bougher N.L."/>
            <person name="Buchanan P."/>
            <person name="Buyck B."/>
            <person name="Bense V."/>
            <person name="Catcheside P."/>
            <person name="Chovatia M."/>
            <person name="Cooper J."/>
            <person name="Damon W."/>
            <person name="Desjardin D."/>
            <person name="Finy P."/>
            <person name="Geml J."/>
            <person name="Haridas S."/>
            <person name="Hughes K."/>
            <person name="Justo A."/>
            <person name="Karasinski D."/>
            <person name="Kautmanova I."/>
            <person name="Kiss B."/>
            <person name="Kocsube S."/>
            <person name="Kotiranta H."/>
            <person name="LaButti K.M."/>
            <person name="Lechner B.E."/>
            <person name="Liimatainen K."/>
            <person name="Lipzen A."/>
            <person name="Lukacs Z."/>
            <person name="Mihaltcheva S."/>
            <person name="Morgado L.N."/>
            <person name="Niskanen T."/>
            <person name="Noordeloos M.E."/>
            <person name="Ohm R.A."/>
            <person name="Ortiz-Santana B."/>
            <person name="Ovrebo C."/>
            <person name="Racz N."/>
            <person name="Riley R."/>
            <person name="Savchenko A."/>
            <person name="Shiryaev A."/>
            <person name="Soop K."/>
            <person name="Spirin V."/>
            <person name="Szebenyi C."/>
            <person name="Tomsovsky M."/>
            <person name="Tulloss R.E."/>
            <person name="Uehling J."/>
            <person name="Grigoriev I.V."/>
            <person name="Vagvolgyi C."/>
            <person name="Papp T."/>
            <person name="Martin F.M."/>
            <person name="Miettinen O."/>
            <person name="Hibbett D.S."/>
            <person name="Nagy L.G."/>
        </authorList>
    </citation>
    <scope>NUCLEOTIDE SEQUENCE [LARGE SCALE GENOMIC DNA]</scope>
    <source>
        <strain evidence="6 7">HHB13444</strain>
    </source>
</reference>
<dbReference type="InterPro" id="IPR036452">
    <property type="entry name" value="Ribo_hydro-like"/>
</dbReference>
<dbReference type="GO" id="GO:0008477">
    <property type="term" value="F:purine nucleosidase activity"/>
    <property type="evidence" value="ECO:0007669"/>
    <property type="project" value="TreeGrafter"/>
</dbReference>
<dbReference type="PANTHER" id="PTHR12304">
    <property type="entry name" value="INOSINE-URIDINE PREFERRING NUCLEOSIDE HYDROLASE"/>
    <property type="match status" value="1"/>
</dbReference>
<dbReference type="InParanoid" id="A0A5C3PW30"/>
<dbReference type="InterPro" id="IPR023186">
    <property type="entry name" value="IUNH"/>
</dbReference>
<gene>
    <name evidence="6" type="ORF">K466DRAFT_580647</name>
</gene>
<evidence type="ECO:0000256" key="1">
    <source>
        <dbReference type="ARBA" id="ARBA00009176"/>
    </source>
</evidence>
<feature type="domain" description="Inosine/uridine-preferring nucleoside hydrolase" evidence="5">
    <location>
        <begin position="11"/>
        <end position="392"/>
    </location>
</feature>
<accession>A0A5C3PW30</accession>
<dbReference type="GO" id="GO:0005829">
    <property type="term" value="C:cytosol"/>
    <property type="evidence" value="ECO:0007669"/>
    <property type="project" value="TreeGrafter"/>
</dbReference>
<keyword evidence="2 6" id="KW-0378">Hydrolase</keyword>
<dbReference type="Gene3D" id="3.90.245.10">
    <property type="entry name" value="Ribonucleoside hydrolase-like"/>
    <property type="match status" value="1"/>
</dbReference>
<name>A0A5C3PW30_9APHY</name>
<evidence type="ECO:0000256" key="4">
    <source>
        <dbReference type="SAM" id="MobiDB-lite"/>
    </source>
</evidence>
<dbReference type="Proteomes" id="UP000308197">
    <property type="component" value="Unassembled WGS sequence"/>
</dbReference>
<proteinExistence type="inferred from homology"/>
<evidence type="ECO:0000256" key="2">
    <source>
        <dbReference type="ARBA" id="ARBA00022801"/>
    </source>
</evidence>
<dbReference type="InterPro" id="IPR001910">
    <property type="entry name" value="Inosine/uridine_hydrolase_dom"/>
</dbReference>
<feature type="region of interest" description="Disordered" evidence="4">
    <location>
        <begin position="422"/>
        <end position="453"/>
    </location>
</feature>
<evidence type="ECO:0000313" key="7">
    <source>
        <dbReference type="Proteomes" id="UP000308197"/>
    </source>
</evidence>
<dbReference type="SUPFAM" id="SSF53590">
    <property type="entry name" value="Nucleoside hydrolase"/>
    <property type="match status" value="1"/>
</dbReference>
<dbReference type="GO" id="GO:0006152">
    <property type="term" value="P:purine nucleoside catabolic process"/>
    <property type="evidence" value="ECO:0007669"/>
    <property type="project" value="TreeGrafter"/>
</dbReference>
<keyword evidence="7" id="KW-1185">Reference proteome</keyword>
<sequence length="473" mass="51342">MSAPTVSRIPVIIDTDPGVDDALALLLALASPELEILAIVVSFGNTDARSSFINILKIYQAVARHIERHPEDTFRFPNFSQRKKTILAVGEDGPLEGDLHSAEYFHGRDGLAGISERHPDLNVDDEWPSEHPQLELSKRSGVDVAVDLLKAGPERSITYLALGPLTNLGKMLRLDGDAVRNRIGRVVCMGGALDVPGNTSPVAEFNFFADPYAVKELLVPNDPGHALPLDRFLLLPLDITTPHELPFPTYKAAVDPAFESTASPSRGEGKAPLVHFTSAFLERTREIMVEFGKDAMELHDIAAVWCALANPPVSTFEQAAAGDIPVLLAPCSCPFSRRRLSNSGTCPSVAMPPLHLRFSVRLVNGHRTGELTRGMLVVDRREDVGAYAPGVNRAEVQAELERHHFKHTGTYESTAVPAQVEVEAPPTNPGKPQEQGPASKSKTHTEGVPCITETPGPAALLQLLLERVWGVRI</sequence>
<dbReference type="STRING" id="1314778.A0A5C3PW30"/>
<protein>
    <submittedName>
        <fullName evidence="6">Nucleoside hydrolase</fullName>
    </submittedName>
</protein>
<dbReference type="EMBL" id="ML210977">
    <property type="protein sequence ID" value="TFK93732.1"/>
    <property type="molecule type" value="Genomic_DNA"/>
</dbReference>
<dbReference type="AlphaFoldDB" id="A0A5C3PW30"/>
<comment type="similarity">
    <text evidence="1">Belongs to the IUNH family.</text>
</comment>
<evidence type="ECO:0000259" key="5">
    <source>
        <dbReference type="Pfam" id="PF01156"/>
    </source>
</evidence>
<evidence type="ECO:0000256" key="3">
    <source>
        <dbReference type="ARBA" id="ARBA00023295"/>
    </source>
</evidence>
<dbReference type="Pfam" id="PF01156">
    <property type="entry name" value="IU_nuc_hydro"/>
    <property type="match status" value="1"/>
</dbReference>
<dbReference type="PANTHER" id="PTHR12304:SF56">
    <property type="entry name" value="HYDROLASE, PUTATIVE (AFU_ORTHOLOGUE AFUA_1G11790)-RELATED"/>
    <property type="match status" value="1"/>
</dbReference>
<organism evidence="6 7">
    <name type="scientific">Polyporus arcularius HHB13444</name>
    <dbReference type="NCBI Taxonomy" id="1314778"/>
    <lineage>
        <taxon>Eukaryota</taxon>
        <taxon>Fungi</taxon>
        <taxon>Dikarya</taxon>
        <taxon>Basidiomycota</taxon>
        <taxon>Agaricomycotina</taxon>
        <taxon>Agaricomycetes</taxon>
        <taxon>Polyporales</taxon>
        <taxon>Polyporaceae</taxon>
        <taxon>Polyporus</taxon>
    </lineage>
</organism>
<evidence type="ECO:0000313" key="6">
    <source>
        <dbReference type="EMBL" id="TFK93732.1"/>
    </source>
</evidence>
<keyword evidence="3" id="KW-0326">Glycosidase</keyword>